<evidence type="ECO:0000259" key="1">
    <source>
        <dbReference type="PROSITE" id="PS50879"/>
    </source>
</evidence>
<evidence type="ECO:0000313" key="2">
    <source>
        <dbReference type="EMBL" id="KAE9524007.1"/>
    </source>
</evidence>
<dbReference type="GO" id="GO:0004523">
    <property type="term" value="F:RNA-DNA hybrid ribonuclease activity"/>
    <property type="evidence" value="ECO:0007669"/>
    <property type="project" value="InterPro"/>
</dbReference>
<name>A0A6G0T275_APHGL</name>
<dbReference type="OrthoDB" id="6621833at2759"/>
<dbReference type="Gene3D" id="3.30.420.10">
    <property type="entry name" value="Ribonuclease H-like superfamily/Ribonuclease H"/>
    <property type="match status" value="1"/>
</dbReference>
<dbReference type="CDD" id="cd09276">
    <property type="entry name" value="Rnase_HI_RT_non_LTR"/>
    <property type="match status" value="1"/>
</dbReference>
<dbReference type="AlphaFoldDB" id="A0A6G0T275"/>
<dbReference type="EMBL" id="VYZN01000074">
    <property type="protein sequence ID" value="KAE9524007.1"/>
    <property type="molecule type" value="Genomic_DNA"/>
</dbReference>
<dbReference type="Pfam" id="PF00075">
    <property type="entry name" value="RNase_H"/>
    <property type="match status" value="1"/>
</dbReference>
<dbReference type="SUPFAM" id="SSF53098">
    <property type="entry name" value="Ribonuclease H-like"/>
    <property type="match status" value="1"/>
</dbReference>
<dbReference type="Proteomes" id="UP000475862">
    <property type="component" value="Unassembled WGS sequence"/>
</dbReference>
<comment type="caution">
    <text evidence="2">The sequence shown here is derived from an EMBL/GenBank/DDBJ whole genome shotgun (WGS) entry which is preliminary data.</text>
</comment>
<dbReference type="GO" id="GO:0003676">
    <property type="term" value="F:nucleic acid binding"/>
    <property type="evidence" value="ECO:0007669"/>
    <property type="project" value="InterPro"/>
</dbReference>
<proteinExistence type="predicted"/>
<organism evidence="2 3">
    <name type="scientific">Aphis glycines</name>
    <name type="common">Soybean aphid</name>
    <dbReference type="NCBI Taxonomy" id="307491"/>
    <lineage>
        <taxon>Eukaryota</taxon>
        <taxon>Metazoa</taxon>
        <taxon>Ecdysozoa</taxon>
        <taxon>Arthropoda</taxon>
        <taxon>Hexapoda</taxon>
        <taxon>Insecta</taxon>
        <taxon>Pterygota</taxon>
        <taxon>Neoptera</taxon>
        <taxon>Paraneoptera</taxon>
        <taxon>Hemiptera</taxon>
        <taxon>Sternorrhyncha</taxon>
        <taxon>Aphidomorpha</taxon>
        <taxon>Aphidoidea</taxon>
        <taxon>Aphididae</taxon>
        <taxon>Aphidini</taxon>
        <taxon>Aphis</taxon>
        <taxon>Aphis</taxon>
    </lineage>
</organism>
<dbReference type="InterPro" id="IPR036397">
    <property type="entry name" value="RNaseH_sf"/>
</dbReference>
<dbReference type="InterPro" id="IPR012337">
    <property type="entry name" value="RNaseH-like_sf"/>
</dbReference>
<feature type="domain" description="RNase H type-1" evidence="1">
    <location>
        <begin position="1"/>
        <end position="96"/>
    </location>
</feature>
<dbReference type="InterPro" id="IPR002156">
    <property type="entry name" value="RNaseH_domain"/>
</dbReference>
<reference evidence="2 3" key="1">
    <citation type="submission" date="2019-08" db="EMBL/GenBank/DDBJ databases">
        <title>The genome of the soybean aphid Biotype 1, its phylome, world population structure and adaptation to the North American continent.</title>
        <authorList>
            <person name="Giordano R."/>
            <person name="Donthu R.K."/>
            <person name="Hernandez A.G."/>
            <person name="Wright C.L."/>
            <person name="Zimin A.V."/>
        </authorList>
    </citation>
    <scope>NUCLEOTIDE SEQUENCE [LARGE SCALE GENOMIC DNA]</scope>
    <source>
        <tissue evidence="2">Whole aphids</tissue>
    </source>
</reference>
<protein>
    <recommendedName>
        <fullName evidence="1">RNase H type-1 domain-containing protein</fullName>
    </recommendedName>
</protein>
<dbReference type="PROSITE" id="PS50879">
    <property type="entry name" value="RNASE_H_1"/>
    <property type="match status" value="1"/>
</dbReference>
<sequence length="224" mass="25216">MFKPSHETSIFSAESQAIQNVISHAMTLVSEEILINSDSLSALLALKNPYPKNEITQSIQEKLSNSGKNFEFLWVPSHTGISGNELADKAADEAITSSSSVLINKITYQDALIKINKLTKKIKTSIDPWKTLPPSSRHEEVVTTRTRIGHFHLTHLHLITKEDSPTCELCDKALTIKHVTLECSKFIRSRQILGNPQTMQQAPEEENTKNIYFFFKNIGLEKLI</sequence>
<keyword evidence="3" id="KW-1185">Reference proteome</keyword>
<evidence type="ECO:0000313" key="3">
    <source>
        <dbReference type="Proteomes" id="UP000475862"/>
    </source>
</evidence>
<gene>
    <name evidence="2" type="ORF">AGLY_015654</name>
</gene>
<accession>A0A6G0T275</accession>